<keyword evidence="3" id="KW-0418">Kinase</keyword>
<dbReference type="PANTHER" id="PTHR15077:SF12">
    <property type="entry name" value="DEATH DOMAIN-CONTAINING PROTEIN"/>
    <property type="match status" value="1"/>
</dbReference>
<proteinExistence type="predicted"/>
<evidence type="ECO:0000259" key="1">
    <source>
        <dbReference type="PROSITE" id="PS50017"/>
    </source>
</evidence>
<keyword evidence="4" id="KW-1185">Reference proteome</keyword>
<organism evidence="3 4">
    <name type="scientific">Holothuria leucospilota</name>
    <name type="common">Black long sea cucumber</name>
    <name type="synonym">Mertensiothuria leucospilota</name>
    <dbReference type="NCBI Taxonomy" id="206669"/>
    <lineage>
        <taxon>Eukaryota</taxon>
        <taxon>Metazoa</taxon>
        <taxon>Echinodermata</taxon>
        <taxon>Eleutherozoa</taxon>
        <taxon>Echinozoa</taxon>
        <taxon>Holothuroidea</taxon>
        <taxon>Aspidochirotacea</taxon>
        <taxon>Aspidochirotida</taxon>
        <taxon>Holothuriidae</taxon>
        <taxon>Holothuria</taxon>
    </lineage>
</organism>
<feature type="domain" description="Death" evidence="1">
    <location>
        <begin position="14"/>
        <end position="98"/>
    </location>
</feature>
<dbReference type="PROSITE" id="PS50168">
    <property type="entry name" value="DED"/>
    <property type="match status" value="1"/>
</dbReference>
<dbReference type="GO" id="GO:0016301">
    <property type="term" value="F:kinase activity"/>
    <property type="evidence" value="ECO:0007669"/>
    <property type="project" value="UniProtKB-KW"/>
</dbReference>
<feature type="domain" description="DED" evidence="2">
    <location>
        <begin position="121"/>
        <end position="195"/>
    </location>
</feature>
<accession>A0A9Q1CS76</accession>
<dbReference type="PANTHER" id="PTHR15077">
    <property type="entry name" value="FAS-ASSOCIATING DEATH DOMAIN-CONTAINING PROTEIN FADD"/>
    <property type="match status" value="1"/>
</dbReference>
<dbReference type="SUPFAM" id="SSF47986">
    <property type="entry name" value="DEATH domain"/>
    <property type="match status" value="2"/>
</dbReference>
<dbReference type="InterPro" id="IPR011029">
    <property type="entry name" value="DEATH-like_dom_sf"/>
</dbReference>
<dbReference type="Proteomes" id="UP001152320">
    <property type="component" value="Chromosome 1"/>
</dbReference>
<dbReference type="InterPro" id="IPR000488">
    <property type="entry name" value="Death_dom"/>
</dbReference>
<dbReference type="InterPro" id="IPR016729">
    <property type="entry name" value="FADD"/>
</dbReference>
<evidence type="ECO:0000313" key="4">
    <source>
        <dbReference type="Proteomes" id="UP001152320"/>
    </source>
</evidence>
<dbReference type="Gene3D" id="1.10.533.10">
    <property type="entry name" value="Death Domain, Fas"/>
    <property type="match status" value="2"/>
</dbReference>
<dbReference type="GO" id="GO:0007165">
    <property type="term" value="P:signal transduction"/>
    <property type="evidence" value="ECO:0007669"/>
    <property type="project" value="InterPro"/>
</dbReference>
<dbReference type="OrthoDB" id="10031931at2759"/>
<sequence>MAHFDGDSSKNPVPNSILLDLSRKITGEWKNIARCLELSEGTINHISVDQSNNVQEQIYQMLVSWKQSKGQLATYGVLSQALRQASRHDLADNLISCHGHVTTYSDQNRQELPSSLSKEKAFRSVLVDVARMLRKKDVRWMVFQCPQIPPSDQESIEDAVRLFDEMKRYGILSVERLEDLLGKLNLTEPLSVLQDFKRRHDGCK</sequence>
<dbReference type="CDD" id="cd01670">
    <property type="entry name" value="Death"/>
    <property type="match status" value="1"/>
</dbReference>
<dbReference type="GO" id="GO:0042981">
    <property type="term" value="P:regulation of apoptotic process"/>
    <property type="evidence" value="ECO:0007669"/>
    <property type="project" value="InterPro"/>
</dbReference>
<gene>
    <name evidence="3" type="ORF">HOLleu_03638</name>
</gene>
<dbReference type="SMART" id="SM00005">
    <property type="entry name" value="DEATH"/>
    <property type="match status" value="1"/>
</dbReference>
<evidence type="ECO:0000313" key="3">
    <source>
        <dbReference type="EMBL" id="KAJ8050433.1"/>
    </source>
</evidence>
<dbReference type="PROSITE" id="PS50017">
    <property type="entry name" value="DEATH_DOMAIN"/>
    <property type="match status" value="1"/>
</dbReference>
<dbReference type="InterPro" id="IPR001875">
    <property type="entry name" value="DED_dom"/>
</dbReference>
<dbReference type="EMBL" id="JAIZAY010000001">
    <property type="protein sequence ID" value="KAJ8050433.1"/>
    <property type="molecule type" value="Genomic_DNA"/>
</dbReference>
<name>A0A9Q1CS76_HOLLE</name>
<comment type="caution">
    <text evidence="3">The sequence shown here is derived from an EMBL/GenBank/DDBJ whole genome shotgun (WGS) entry which is preliminary data.</text>
</comment>
<evidence type="ECO:0000259" key="2">
    <source>
        <dbReference type="PROSITE" id="PS50168"/>
    </source>
</evidence>
<dbReference type="AlphaFoldDB" id="A0A9Q1CS76"/>
<keyword evidence="3" id="KW-0808">Transferase</keyword>
<dbReference type="Pfam" id="PF00531">
    <property type="entry name" value="Death"/>
    <property type="match status" value="1"/>
</dbReference>
<protein>
    <submittedName>
        <fullName evidence="3">Receptor-interacting serine/threonine-protein kinase 1</fullName>
    </submittedName>
</protein>
<reference evidence="3" key="1">
    <citation type="submission" date="2021-10" db="EMBL/GenBank/DDBJ databases">
        <title>Tropical sea cucumber genome reveals ecological adaptation and Cuvierian tubules defense mechanism.</title>
        <authorList>
            <person name="Chen T."/>
        </authorList>
    </citation>
    <scope>NUCLEOTIDE SEQUENCE</scope>
    <source>
        <strain evidence="3">Nanhai2018</strain>
        <tissue evidence="3">Muscle</tissue>
    </source>
</reference>
<keyword evidence="3" id="KW-0675">Receptor</keyword>